<evidence type="ECO:0000313" key="1">
    <source>
        <dbReference type="EMBL" id="RLP74072.1"/>
    </source>
</evidence>
<dbReference type="InterPro" id="IPR016155">
    <property type="entry name" value="Mopterin_synth/thiamin_S_b"/>
</dbReference>
<dbReference type="PANTHER" id="PTHR34472">
    <property type="entry name" value="SULFUR CARRIER PROTEIN THIS"/>
    <property type="match status" value="1"/>
</dbReference>
<dbReference type="NCBIfam" id="TIGR01683">
    <property type="entry name" value="thiS"/>
    <property type="match status" value="1"/>
</dbReference>
<sequence>MTLALTVNGAPERHQVATVAELLREKGVEDARKGIAVALNGAVVPRRAWGDTPLAAGDQVEIIEAKQGG</sequence>
<accession>A0A3L7A459</accession>
<evidence type="ECO:0000313" key="2">
    <source>
        <dbReference type="Proteomes" id="UP000269692"/>
    </source>
</evidence>
<dbReference type="Gene3D" id="3.10.20.30">
    <property type="match status" value="1"/>
</dbReference>
<protein>
    <submittedName>
        <fullName evidence="1">Sulfur carrier protein ThiS</fullName>
    </submittedName>
</protein>
<dbReference type="InterPro" id="IPR012675">
    <property type="entry name" value="Beta-grasp_dom_sf"/>
</dbReference>
<keyword evidence="2" id="KW-1185">Reference proteome</keyword>
<dbReference type="InterPro" id="IPR003749">
    <property type="entry name" value="ThiS/MoaD-like"/>
</dbReference>
<reference evidence="1 2" key="1">
    <citation type="submission" date="2018-10" db="EMBL/GenBank/DDBJ databases">
        <title>Xanthobacter tagetidis genome sequencing and assembly.</title>
        <authorList>
            <person name="Maclea K.S."/>
            <person name="Goen A.E."/>
            <person name="Fatima S.A."/>
        </authorList>
    </citation>
    <scope>NUCLEOTIDE SEQUENCE [LARGE SCALE GENOMIC DNA]</scope>
    <source>
        <strain evidence="1 2">ATCC 700314</strain>
    </source>
</reference>
<gene>
    <name evidence="1" type="primary">thiS</name>
    <name evidence="1" type="ORF">D9R14_20025</name>
</gene>
<organism evidence="1 2">
    <name type="scientific">Xanthobacter tagetidis</name>
    <dbReference type="NCBI Taxonomy" id="60216"/>
    <lineage>
        <taxon>Bacteria</taxon>
        <taxon>Pseudomonadati</taxon>
        <taxon>Pseudomonadota</taxon>
        <taxon>Alphaproteobacteria</taxon>
        <taxon>Hyphomicrobiales</taxon>
        <taxon>Xanthobacteraceae</taxon>
        <taxon>Xanthobacter</taxon>
    </lineage>
</organism>
<dbReference type="Proteomes" id="UP000269692">
    <property type="component" value="Unassembled WGS sequence"/>
</dbReference>
<dbReference type="EMBL" id="RCTF01000021">
    <property type="protein sequence ID" value="RLP74072.1"/>
    <property type="molecule type" value="Genomic_DNA"/>
</dbReference>
<dbReference type="Pfam" id="PF02597">
    <property type="entry name" value="ThiS"/>
    <property type="match status" value="1"/>
</dbReference>
<dbReference type="CDD" id="cd00565">
    <property type="entry name" value="Ubl_ThiS"/>
    <property type="match status" value="1"/>
</dbReference>
<dbReference type="PANTHER" id="PTHR34472:SF1">
    <property type="entry name" value="SULFUR CARRIER PROTEIN THIS"/>
    <property type="match status" value="1"/>
</dbReference>
<dbReference type="AlphaFoldDB" id="A0A3L7A459"/>
<proteinExistence type="predicted"/>
<name>A0A3L7A459_9HYPH</name>
<comment type="caution">
    <text evidence="1">The sequence shown here is derived from an EMBL/GenBank/DDBJ whole genome shotgun (WGS) entry which is preliminary data.</text>
</comment>
<dbReference type="InterPro" id="IPR010035">
    <property type="entry name" value="Thi_S"/>
</dbReference>
<dbReference type="OrthoDB" id="197113at2"/>
<dbReference type="SUPFAM" id="SSF54285">
    <property type="entry name" value="MoaD/ThiS"/>
    <property type="match status" value="1"/>
</dbReference>